<accession>A0A0F9JMY4</accession>
<gene>
    <name evidence="1" type="ORF">LCGC14_1434960</name>
</gene>
<comment type="caution">
    <text evidence="1">The sequence shown here is derived from an EMBL/GenBank/DDBJ whole genome shotgun (WGS) entry which is preliminary data.</text>
</comment>
<protein>
    <submittedName>
        <fullName evidence="1">Uncharacterized protein</fullName>
    </submittedName>
</protein>
<name>A0A0F9JMY4_9ZZZZ</name>
<sequence>MSSKREDVIRALRDRLAAISVTNGYNTNAGQKIFLGETPTIGPNDPAASLAVVVGTDDSRFQGEHVVVALPVEVQAIVKADVSDPLLTIEAVIADIKRAVELPDRTFGGLLVNRGLKRGSTRPFERESGSEFVGAAVEYIATLAEGWGAP</sequence>
<evidence type="ECO:0000313" key="1">
    <source>
        <dbReference type="EMBL" id="KKM71003.1"/>
    </source>
</evidence>
<proteinExistence type="predicted"/>
<reference evidence="1" key="1">
    <citation type="journal article" date="2015" name="Nature">
        <title>Complex archaea that bridge the gap between prokaryotes and eukaryotes.</title>
        <authorList>
            <person name="Spang A."/>
            <person name="Saw J.H."/>
            <person name="Jorgensen S.L."/>
            <person name="Zaremba-Niedzwiedzka K."/>
            <person name="Martijn J."/>
            <person name="Lind A.E."/>
            <person name="van Eijk R."/>
            <person name="Schleper C."/>
            <person name="Guy L."/>
            <person name="Ettema T.J."/>
        </authorList>
    </citation>
    <scope>NUCLEOTIDE SEQUENCE</scope>
</reference>
<dbReference type="AlphaFoldDB" id="A0A0F9JMY4"/>
<organism evidence="1">
    <name type="scientific">marine sediment metagenome</name>
    <dbReference type="NCBI Taxonomy" id="412755"/>
    <lineage>
        <taxon>unclassified sequences</taxon>
        <taxon>metagenomes</taxon>
        <taxon>ecological metagenomes</taxon>
    </lineage>
</organism>
<dbReference type="EMBL" id="LAZR01009712">
    <property type="protein sequence ID" value="KKM71003.1"/>
    <property type="molecule type" value="Genomic_DNA"/>
</dbReference>